<dbReference type="PANTHER" id="PTHR33529:SF6">
    <property type="entry name" value="YJGP_YJGQ FAMILY PERMEASE"/>
    <property type="match status" value="1"/>
</dbReference>
<evidence type="ECO:0000256" key="4">
    <source>
        <dbReference type="ARBA" id="ARBA00022989"/>
    </source>
</evidence>
<keyword evidence="3 7" id="KW-0812">Transmembrane</keyword>
<feature type="transmembrane region" description="Helical" evidence="7">
    <location>
        <begin position="122"/>
        <end position="140"/>
    </location>
</feature>
<proteinExistence type="predicted"/>
<dbReference type="KEGG" id="smam:Mal15_08070"/>
<feature type="region of interest" description="Disordered" evidence="6">
    <location>
        <begin position="1"/>
        <end position="24"/>
    </location>
</feature>
<gene>
    <name evidence="8" type="ORF">Mal15_08070</name>
</gene>
<feature type="transmembrane region" description="Helical" evidence="7">
    <location>
        <begin position="370"/>
        <end position="388"/>
    </location>
</feature>
<evidence type="ECO:0000256" key="1">
    <source>
        <dbReference type="ARBA" id="ARBA00004651"/>
    </source>
</evidence>
<dbReference type="PANTHER" id="PTHR33529">
    <property type="entry name" value="SLR0882 PROTEIN-RELATED"/>
    <property type="match status" value="1"/>
</dbReference>
<evidence type="ECO:0000256" key="7">
    <source>
        <dbReference type="SAM" id="Phobius"/>
    </source>
</evidence>
<keyword evidence="5 7" id="KW-0472">Membrane</keyword>
<feature type="transmembrane region" description="Helical" evidence="7">
    <location>
        <begin position="394"/>
        <end position="414"/>
    </location>
</feature>
<sequence>MAGDVASERAVRRHSAGRTRPPQHVMPTRLTRYILAEIMKIFVVALIALTLLILLIGVGRTLLREGLGPLAIVKLLPFVLPISLQFAFPATALFAVSCVYGRMAGDGEVATVKASGISPLKILQPAFVFAFLLSPFAVYMSDLAVSWGRPGVNRVVMLSIEDIVYRKMRSQLSYTDERFSIHVQGVDGKRLEYPTVTVHSGGTPMKLQAREGRLTLDVENETLLLELTDSRWDRGGSIQGIVPGKTEVPIPLSRTLRTPSLEETRPSELPLSLIQHERLSQDARSHAAVGELAAHTGFSILTSRTEEIAGAAGQHKFAQLEQSKKRLTRLRIEPWRRWAEGFSCFFFVFIGAPLAMIARASDYWTTFGRCFLPTLLLYYPLFILGLNQAKDAVIPPYGVWLGNVALGAIGVVLVNRVRRY</sequence>
<feature type="transmembrane region" description="Helical" evidence="7">
    <location>
        <begin position="78"/>
        <end position="101"/>
    </location>
</feature>
<keyword evidence="9" id="KW-1185">Reference proteome</keyword>
<evidence type="ECO:0000313" key="9">
    <source>
        <dbReference type="Proteomes" id="UP000321353"/>
    </source>
</evidence>
<dbReference type="GO" id="GO:0043190">
    <property type="term" value="C:ATP-binding cassette (ABC) transporter complex"/>
    <property type="evidence" value="ECO:0007669"/>
    <property type="project" value="TreeGrafter"/>
</dbReference>
<keyword evidence="4 7" id="KW-1133">Transmembrane helix</keyword>
<evidence type="ECO:0000256" key="6">
    <source>
        <dbReference type="SAM" id="MobiDB-lite"/>
    </source>
</evidence>
<reference evidence="8 9" key="1">
    <citation type="submission" date="2019-02" db="EMBL/GenBank/DDBJ databases">
        <title>Planctomycetal bacteria perform biofilm scaping via a novel small molecule.</title>
        <authorList>
            <person name="Jeske O."/>
            <person name="Boedeker C."/>
            <person name="Wiegand S."/>
            <person name="Breitling P."/>
            <person name="Kallscheuer N."/>
            <person name="Jogler M."/>
            <person name="Rohde M."/>
            <person name="Petersen J."/>
            <person name="Medema M.H."/>
            <person name="Surup F."/>
            <person name="Jogler C."/>
        </authorList>
    </citation>
    <scope>NUCLEOTIDE SEQUENCE [LARGE SCALE GENOMIC DNA]</scope>
    <source>
        <strain evidence="8 9">Mal15</strain>
    </source>
</reference>
<keyword evidence="2" id="KW-1003">Cell membrane</keyword>
<organism evidence="8 9">
    <name type="scientific">Stieleria maiorica</name>
    <dbReference type="NCBI Taxonomy" id="2795974"/>
    <lineage>
        <taxon>Bacteria</taxon>
        <taxon>Pseudomonadati</taxon>
        <taxon>Planctomycetota</taxon>
        <taxon>Planctomycetia</taxon>
        <taxon>Pirellulales</taxon>
        <taxon>Pirellulaceae</taxon>
        <taxon>Stieleria</taxon>
    </lineage>
</organism>
<comment type="subcellular location">
    <subcellularLocation>
        <location evidence="1">Cell membrane</location>
        <topology evidence="1">Multi-pass membrane protein</topology>
    </subcellularLocation>
</comment>
<dbReference type="Proteomes" id="UP000321353">
    <property type="component" value="Chromosome"/>
</dbReference>
<dbReference type="EMBL" id="CP036264">
    <property type="protein sequence ID" value="QEF96777.1"/>
    <property type="molecule type" value="Genomic_DNA"/>
</dbReference>
<feature type="transmembrane region" description="Helical" evidence="7">
    <location>
        <begin position="338"/>
        <end position="358"/>
    </location>
</feature>
<dbReference type="Pfam" id="PF03739">
    <property type="entry name" value="LptF_LptG"/>
    <property type="match status" value="1"/>
</dbReference>
<name>A0A5B9MC35_9BACT</name>
<feature type="compositionally biased region" description="Basic and acidic residues" evidence="6">
    <location>
        <begin position="1"/>
        <end position="10"/>
    </location>
</feature>
<evidence type="ECO:0000256" key="2">
    <source>
        <dbReference type="ARBA" id="ARBA00022475"/>
    </source>
</evidence>
<dbReference type="AlphaFoldDB" id="A0A5B9MC35"/>
<feature type="transmembrane region" description="Helical" evidence="7">
    <location>
        <begin position="38"/>
        <end position="58"/>
    </location>
</feature>
<protein>
    <submittedName>
        <fullName evidence="8">Putative permease YjgP/YjgQ family protein</fullName>
    </submittedName>
</protein>
<evidence type="ECO:0000313" key="8">
    <source>
        <dbReference type="EMBL" id="QEF96777.1"/>
    </source>
</evidence>
<evidence type="ECO:0000256" key="5">
    <source>
        <dbReference type="ARBA" id="ARBA00023136"/>
    </source>
</evidence>
<accession>A0A5B9MC35</accession>
<dbReference type="InterPro" id="IPR005495">
    <property type="entry name" value="LptG/LptF_permease"/>
</dbReference>
<dbReference type="GO" id="GO:0015920">
    <property type="term" value="P:lipopolysaccharide transport"/>
    <property type="evidence" value="ECO:0007669"/>
    <property type="project" value="TreeGrafter"/>
</dbReference>
<evidence type="ECO:0000256" key="3">
    <source>
        <dbReference type="ARBA" id="ARBA00022692"/>
    </source>
</evidence>